<proteinExistence type="predicted"/>
<keyword evidence="4" id="KW-1185">Reference proteome</keyword>
<dbReference type="Proteomes" id="UP000799770">
    <property type="component" value="Unassembled WGS sequence"/>
</dbReference>
<evidence type="ECO:0000313" key="4">
    <source>
        <dbReference type="Proteomes" id="UP000799770"/>
    </source>
</evidence>
<protein>
    <submittedName>
        <fullName evidence="3">Uncharacterized protein</fullName>
    </submittedName>
</protein>
<feature type="region of interest" description="Disordered" evidence="2">
    <location>
        <begin position="123"/>
        <end position="150"/>
    </location>
</feature>
<accession>A0A6A5Z3A4</accession>
<sequence length="333" mass="38248">MSNSQQIQKSQVAEIIQKEEKKIQTEEIKIKRAEKRLHDTVQEVDQTIEQAKKRKRQALQKEAEVKEAAQKTISGAQLTLKAFRAFQEQEMQEQYCDEEGSRANSECNLDLDPTVSNQSIPFTLKPNQDHKSKPPLASAKTRPPSIIRSLGKPYETRDVPVHMAGSRVHWSELVLERGNDCLWLACHYCGINAVFYKSKDPKRLELLRGAWGLKVHMSKKHRTELLRDSILVEEGSDNNNRECVEKYIVDRCPLVPLTTKETVAYRMYKERHAMTVSEDCWGRSRGSRAQIQESLELITRNVTHSPSPQVKRERVHIDLTDIPSSAETQSTFD</sequence>
<evidence type="ECO:0000256" key="1">
    <source>
        <dbReference type="SAM" id="Coils"/>
    </source>
</evidence>
<feature type="coiled-coil region" evidence="1">
    <location>
        <begin position="16"/>
        <end position="71"/>
    </location>
</feature>
<evidence type="ECO:0000256" key="2">
    <source>
        <dbReference type="SAM" id="MobiDB-lite"/>
    </source>
</evidence>
<keyword evidence="1" id="KW-0175">Coiled coil</keyword>
<evidence type="ECO:0000313" key="3">
    <source>
        <dbReference type="EMBL" id="KAF2113367.1"/>
    </source>
</evidence>
<gene>
    <name evidence="3" type="ORF">BDV96DRAFT_633462</name>
</gene>
<name>A0A6A5Z3A4_9PLEO</name>
<dbReference type="AlphaFoldDB" id="A0A6A5Z3A4"/>
<reference evidence="3" key="1">
    <citation type="journal article" date="2020" name="Stud. Mycol.">
        <title>101 Dothideomycetes genomes: a test case for predicting lifestyles and emergence of pathogens.</title>
        <authorList>
            <person name="Haridas S."/>
            <person name="Albert R."/>
            <person name="Binder M."/>
            <person name="Bloem J."/>
            <person name="Labutti K."/>
            <person name="Salamov A."/>
            <person name="Andreopoulos B."/>
            <person name="Baker S."/>
            <person name="Barry K."/>
            <person name="Bills G."/>
            <person name="Bluhm B."/>
            <person name="Cannon C."/>
            <person name="Castanera R."/>
            <person name="Culley D."/>
            <person name="Daum C."/>
            <person name="Ezra D."/>
            <person name="Gonzalez J."/>
            <person name="Henrissat B."/>
            <person name="Kuo A."/>
            <person name="Liang C."/>
            <person name="Lipzen A."/>
            <person name="Lutzoni F."/>
            <person name="Magnuson J."/>
            <person name="Mondo S."/>
            <person name="Nolan M."/>
            <person name="Ohm R."/>
            <person name="Pangilinan J."/>
            <person name="Park H.-J."/>
            <person name="Ramirez L."/>
            <person name="Alfaro M."/>
            <person name="Sun H."/>
            <person name="Tritt A."/>
            <person name="Yoshinaga Y."/>
            <person name="Zwiers L.-H."/>
            <person name="Turgeon B."/>
            <person name="Goodwin S."/>
            <person name="Spatafora J."/>
            <person name="Crous P."/>
            <person name="Grigoriev I."/>
        </authorList>
    </citation>
    <scope>NUCLEOTIDE SEQUENCE</scope>
    <source>
        <strain evidence="3">CBS 627.86</strain>
    </source>
</reference>
<organism evidence="3 4">
    <name type="scientific">Lophiotrema nucula</name>
    <dbReference type="NCBI Taxonomy" id="690887"/>
    <lineage>
        <taxon>Eukaryota</taxon>
        <taxon>Fungi</taxon>
        <taxon>Dikarya</taxon>
        <taxon>Ascomycota</taxon>
        <taxon>Pezizomycotina</taxon>
        <taxon>Dothideomycetes</taxon>
        <taxon>Pleosporomycetidae</taxon>
        <taxon>Pleosporales</taxon>
        <taxon>Lophiotremataceae</taxon>
        <taxon>Lophiotrema</taxon>
    </lineage>
</organism>
<dbReference type="EMBL" id="ML977328">
    <property type="protein sequence ID" value="KAF2113367.1"/>
    <property type="molecule type" value="Genomic_DNA"/>
</dbReference>